<accession>A0ACD0P1V9</accession>
<reference evidence="1 2" key="1">
    <citation type="journal article" date="2018" name="Mol. Biol. Evol.">
        <title>Broad Genomic Sampling Reveals a Smut Pathogenic Ancestry of the Fungal Clade Ustilaginomycotina.</title>
        <authorList>
            <person name="Kijpornyongpan T."/>
            <person name="Mondo S.J."/>
            <person name="Barry K."/>
            <person name="Sandor L."/>
            <person name="Lee J."/>
            <person name="Lipzen A."/>
            <person name="Pangilinan J."/>
            <person name="LaButti K."/>
            <person name="Hainaut M."/>
            <person name="Henrissat B."/>
            <person name="Grigoriev I.V."/>
            <person name="Spatafora J.W."/>
            <person name="Aime M.C."/>
        </authorList>
    </citation>
    <scope>NUCLEOTIDE SEQUENCE [LARGE SCALE GENOMIC DNA]</scope>
    <source>
        <strain evidence="1 2">SA 807</strain>
    </source>
</reference>
<name>A0ACD0P1V9_9BASI</name>
<evidence type="ECO:0000313" key="1">
    <source>
        <dbReference type="EMBL" id="PWN52093.1"/>
    </source>
</evidence>
<proteinExistence type="predicted"/>
<gene>
    <name evidence="1" type="ORF">IE53DRAFT_19818</name>
</gene>
<protein>
    <submittedName>
        <fullName evidence="1">Uncharacterized protein</fullName>
    </submittedName>
</protein>
<organism evidence="1 2">
    <name type="scientific">Violaceomyces palustris</name>
    <dbReference type="NCBI Taxonomy" id="1673888"/>
    <lineage>
        <taxon>Eukaryota</taxon>
        <taxon>Fungi</taxon>
        <taxon>Dikarya</taxon>
        <taxon>Basidiomycota</taxon>
        <taxon>Ustilaginomycotina</taxon>
        <taxon>Ustilaginomycetes</taxon>
        <taxon>Violaceomycetales</taxon>
        <taxon>Violaceomycetaceae</taxon>
        <taxon>Violaceomyces</taxon>
    </lineage>
</organism>
<keyword evidence="2" id="KW-1185">Reference proteome</keyword>
<dbReference type="EMBL" id="KZ819797">
    <property type="protein sequence ID" value="PWN52093.1"/>
    <property type="molecule type" value="Genomic_DNA"/>
</dbReference>
<sequence length="558" mass="55643">MARQLKLRALFLAFLIAGLLSVIARPVEEQLAASNHRLVLRQTEGTSGTPPSSEGSGTGSTPGSGSGSGTEESGSAGTTPGTTSPPSSGETGSTGGGGGSVPPTIGSGGGGSATTCSSGLTAADRGGTTVCLCPDGSTILFPPGNSADCGGSSPTTPTPAPTCAANTTPITKSDGSLACVCPDSTELSPGSVCPTGFSCPSGSISATSGKNNDVPSCYCPNEGVYIPNTGESSCALGSKKCPAGSTEMLDDRGYRICKCSQGGFVQPATSKEGQELVCPADGKESNNNGSQCSSSSSPCTLSNDRFNACLVDDDEVTAKCFCEASDGLSNVQKCKDLGCKFSQNDLLLQVCELAKVDTFRAGACLKSNSLDSNECKKKSTTTPPPESSCAKQPACQELFSIVSGCVSSSKSFYGAFECIIDSGRAAAAAAACIALPQCSGDPDVKLINAGIQIVNQDSSRKLEGCACAASGSASSTACTNPGSDTGKTKDYLESKSPTSISAPATAQQQVLGGTSSSSGTGRTSSSSGAVSEWRRSGSWSLWSLTSVAAAGLVGLLVL</sequence>
<dbReference type="Proteomes" id="UP000245626">
    <property type="component" value="Unassembled WGS sequence"/>
</dbReference>
<evidence type="ECO:0000313" key="2">
    <source>
        <dbReference type="Proteomes" id="UP000245626"/>
    </source>
</evidence>